<sequence length="230" mass="24824">MTYVIDAPKQASVSVAGEEARFPVRRIWCVGRNYAEHTREMGGDPSRDPPIFFSKPSDAVTEEQGLPFPVHTDDLHHEVELVVAIGGEGADVPEERALDLVYGYAVGLDMTRRDLQAIAKKGGQPWDLSKGFDQSCPISPIAPAARNGHPTSGKIELTVNGEVRQSGNLDDLIWSVPQIIAFLSTYVTLRPGDLIMTGTPSGVGPVRAGDIVRAECEGVGSLQVTYVTRD</sequence>
<gene>
    <name evidence="3" type="ORF">ANI02nite_28920</name>
</gene>
<keyword evidence="1" id="KW-0479">Metal-binding</keyword>
<feature type="domain" description="Fumarylacetoacetase-like C-terminal" evidence="2">
    <location>
        <begin position="27"/>
        <end position="225"/>
    </location>
</feature>
<dbReference type="Gene3D" id="3.90.850.10">
    <property type="entry name" value="Fumarylacetoacetase-like, C-terminal domain"/>
    <property type="match status" value="1"/>
</dbReference>
<dbReference type="AlphaFoldDB" id="A0A511XDH6"/>
<dbReference type="GO" id="GO:0046872">
    <property type="term" value="F:metal ion binding"/>
    <property type="evidence" value="ECO:0007669"/>
    <property type="project" value="UniProtKB-KW"/>
</dbReference>
<accession>A0A511XDH6</accession>
<proteinExistence type="predicted"/>
<dbReference type="Pfam" id="PF01557">
    <property type="entry name" value="FAA_hydrolase"/>
    <property type="match status" value="1"/>
</dbReference>
<dbReference type="RefSeq" id="WP_026398577.1">
    <property type="nucleotide sequence ID" value="NZ_AUBI01000014.1"/>
</dbReference>
<dbReference type="EMBL" id="BJYF01000023">
    <property type="protein sequence ID" value="GEN61008.1"/>
    <property type="molecule type" value="Genomic_DNA"/>
</dbReference>
<dbReference type="SUPFAM" id="SSF56529">
    <property type="entry name" value="FAH"/>
    <property type="match status" value="1"/>
</dbReference>
<dbReference type="GO" id="GO:0018773">
    <property type="term" value="F:acetylpyruvate hydrolase activity"/>
    <property type="evidence" value="ECO:0007669"/>
    <property type="project" value="TreeGrafter"/>
</dbReference>
<name>A0A511XDH6_9PROT</name>
<dbReference type="PANTHER" id="PTHR11820:SF90">
    <property type="entry name" value="FLUTATHIONE S-TRANSFERASE"/>
    <property type="match status" value="1"/>
</dbReference>
<dbReference type="InterPro" id="IPR036663">
    <property type="entry name" value="Fumarylacetoacetase_C_sf"/>
</dbReference>
<evidence type="ECO:0000259" key="2">
    <source>
        <dbReference type="Pfam" id="PF01557"/>
    </source>
</evidence>
<evidence type="ECO:0000313" key="3">
    <source>
        <dbReference type="EMBL" id="GEN61008.1"/>
    </source>
</evidence>
<evidence type="ECO:0000313" key="4">
    <source>
        <dbReference type="Proteomes" id="UP000321635"/>
    </source>
</evidence>
<reference evidence="3 4" key="1">
    <citation type="submission" date="2019-07" db="EMBL/GenBank/DDBJ databases">
        <title>Whole genome shotgun sequence of Acetobacter nitrogenifigens NBRC 105050.</title>
        <authorList>
            <person name="Hosoyama A."/>
            <person name="Uohara A."/>
            <person name="Ohji S."/>
            <person name="Ichikawa N."/>
        </authorList>
    </citation>
    <scope>NUCLEOTIDE SEQUENCE [LARGE SCALE GENOMIC DNA]</scope>
    <source>
        <strain evidence="3 4">NBRC 105050</strain>
    </source>
</reference>
<keyword evidence="3" id="KW-0378">Hydrolase</keyword>
<evidence type="ECO:0000256" key="1">
    <source>
        <dbReference type="ARBA" id="ARBA00022723"/>
    </source>
</evidence>
<protein>
    <submittedName>
        <fullName evidence="3">Fumarylacetoacetate (FAA) hydrolase</fullName>
    </submittedName>
</protein>
<dbReference type="STRING" id="1120919.GCA_000429165_03006"/>
<dbReference type="OrthoDB" id="9780293at2"/>
<dbReference type="Proteomes" id="UP000321635">
    <property type="component" value="Unassembled WGS sequence"/>
</dbReference>
<keyword evidence="4" id="KW-1185">Reference proteome</keyword>
<dbReference type="InterPro" id="IPR011234">
    <property type="entry name" value="Fumarylacetoacetase-like_C"/>
</dbReference>
<organism evidence="3 4">
    <name type="scientific">Acetobacter nitrogenifigens DSM 23921 = NBRC 105050</name>
    <dbReference type="NCBI Taxonomy" id="1120919"/>
    <lineage>
        <taxon>Bacteria</taxon>
        <taxon>Pseudomonadati</taxon>
        <taxon>Pseudomonadota</taxon>
        <taxon>Alphaproteobacteria</taxon>
        <taxon>Acetobacterales</taxon>
        <taxon>Acetobacteraceae</taxon>
        <taxon>Acetobacter</taxon>
    </lineage>
</organism>
<comment type="caution">
    <text evidence="3">The sequence shown here is derived from an EMBL/GenBank/DDBJ whole genome shotgun (WGS) entry which is preliminary data.</text>
</comment>
<dbReference type="PANTHER" id="PTHR11820">
    <property type="entry name" value="ACYLPYRUVASE"/>
    <property type="match status" value="1"/>
</dbReference>